<keyword evidence="5 9" id="KW-0460">Magnesium</keyword>
<dbReference type="Gene3D" id="3.100.10.20">
    <property type="entry name" value="CRISPR-associated endonuclease Cas1, N-terminal domain"/>
    <property type="match status" value="1"/>
</dbReference>
<gene>
    <name evidence="9 10" type="primary">cas1</name>
    <name evidence="10" type="ORF">CUESP1_2344</name>
</gene>
<dbReference type="OrthoDB" id="9803119at2"/>
<dbReference type="GO" id="GO:0003677">
    <property type="term" value="F:DNA binding"/>
    <property type="evidence" value="ECO:0007669"/>
    <property type="project" value="UniProtKB-KW"/>
</dbReference>
<dbReference type="HAMAP" id="MF_01470">
    <property type="entry name" value="Cas1"/>
    <property type="match status" value="1"/>
</dbReference>
<dbReference type="InterPro" id="IPR019858">
    <property type="entry name" value="CRISPR-assoc_Cas1_HMARI/TNEAP"/>
</dbReference>
<keyword evidence="1 9" id="KW-0540">Nuclease</keyword>
<dbReference type="EC" id="3.1.-.-" evidence="9"/>
<dbReference type="AlphaFoldDB" id="A0A1M4PQC9"/>
<dbReference type="GO" id="GO:0016787">
    <property type="term" value="F:hydrolase activity"/>
    <property type="evidence" value="ECO:0007669"/>
    <property type="project" value="UniProtKB-KW"/>
</dbReference>
<keyword evidence="2 9" id="KW-0479">Metal-binding</keyword>
<keyword evidence="7 9" id="KW-0238">DNA-binding</keyword>
<proteinExistence type="inferred from homology"/>
<protein>
    <recommendedName>
        <fullName evidence="9">CRISPR-associated endonuclease Cas1</fullName>
        <ecNumber evidence="9">3.1.-.-</ecNumber>
    </recommendedName>
</protein>
<evidence type="ECO:0000256" key="3">
    <source>
        <dbReference type="ARBA" id="ARBA00022759"/>
    </source>
</evidence>
<dbReference type="Proteomes" id="UP000245423">
    <property type="component" value="Chromosome 1"/>
</dbReference>
<evidence type="ECO:0000313" key="10">
    <source>
        <dbReference type="EMBL" id="SHD77698.1"/>
    </source>
</evidence>
<accession>A0A1M4PQC9</accession>
<dbReference type="GO" id="GO:0043571">
    <property type="term" value="P:maintenance of CRISPR repeat elements"/>
    <property type="evidence" value="ECO:0007669"/>
    <property type="project" value="UniProtKB-UniRule"/>
</dbReference>
<dbReference type="InterPro" id="IPR002729">
    <property type="entry name" value="CRISPR-assoc_Cas1"/>
</dbReference>
<dbReference type="NCBIfam" id="TIGR00287">
    <property type="entry name" value="cas1"/>
    <property type="match status" value="1"/>
</dbReference>
<feature type="binding site" evidence="9">
    <location>
        <position position="156"/>
    </location>
    <ligand>
        <name>Mn(2+)</name>
        <dbReference type="ChEBI" id="CHEBI:29035"/>
    </ligand>
</feature>
<reference evidence="10 11" key="1">
    <citation type="submission" date="2016-11" db="EMBL/GenBank/DDBJ databases">
        <authorList>
            <person name="Manzoor S."/>
        </authorList>
    </citation>
    <scope>NUCLEOTIDE SEQUENCE [LARGE SCALE GENOMIC DNA]</scope>
    <source>
        <strain evidence="10">Clostridium ultunense strain Esp</strain>
    </source>
</reference>
<dbReference type="EMBL" id="LT669839">
    <property type="protein sequence ID" value="SHD77698.1"/>
    <property type="molecule type" value="Genomic_DNA"/>
</dbReference>
<evidence type="ECO:0000256" key="8">
    <source>
        <dbReference type="ARBA" id="ARBA00023211"/>
    </source>
</evidence>
<name>A0A1M4PQC9_9FIRM</name>
<dbReference type="GO" id="GO:0051607">
    <property type="term" value="P:defense response to virus"/>
    <property type="evidence" value="ECO:0007669"/>
    <property type="project" value="UniProtKB-UniRule"/>
</dbReference>
<dbReference type="Pfam" id="PF01867">
    <property type="entry name" value="Cas_Cas1"/>
    <property type="match status" value="1"/>
</dbReference>
<sequence length="330" mass="39195">MKKTIYIFNDGEIKRKDNTLYFETDMNKRYIPIEDISDILVFGEVSLNKSLLTYISQKGILMHFFNYYGYYTGTYYPREYLNSGYMILMQAEHYLDVNKRMAIASKFVEGSSKNMLNVIRYYKNRGRSLEKIENAIISLYEEIHHCKTTNQLMGIEGNMRDMYYKAFDEIIDNNDFTFEKRTRQPPKNELNALISFGNSLLYVLILSEIYRTHIDPRIGYLHTTNFRRFTLNLDVAEVFKPIIIDRIIFTLIGKKMITKDDFEPDIGGILLKDKGSKTFVQEFDKKLSSTIKHRQLGRNVSYRRLIRMELYKLEKHLIGEAKYEPYVSRW</sequence>
<evidence type="ECO:0000256" key="6">
    <source>
        <dbReference type="ARBA" id="ARBA00023118"/>
    </source>
</evidence>
<keyword evidence="8 9" id="KW-0464">Manganese</keyword>
<dbReference type="InterPro" id="IPR042206">
    <property type="entry name" value="CRISPR-assoc_Cas1_C"/>
</dbReference>
<evidence type="ECO:0000256" key="9">
    <source>
        <dbReference type="HAMAP-Rule" id="MF_01470"/>
    </source>
</evidence>
<feature type="binding site" evidence="9">
    <location>
        <position position="237"/>
    </location>
    <ligand>
        <name>Mn(2+)</name>
        <dbReference type="ChEBI" id="CHEBI:29035"/>
    </ligand>
</feature>
<comment type="function">
    <text evidence="9">CRISPR (clustered regularly interspaced short palindromic repeat), is an adaptive immune system that provides protection against mobile genetic elements (viruses, transposable elements and conjugative plasmids). CRISPR clusters contain spacers, sequences complementary to antecedent mobile elements, and target invading nucleic acids. CRISPR clusters are transcribed and processed into CRISPR RNA (crRNA). Acts as a dsDNA endonuclease. Involved in the integration of spacer DNA into the CRISPR cassette.</text>
</comment>
<dbReference type="GO" id="GO:0004520">
    <property type="term" value="F:DNA endonuclease activity"/>
    <property type="evidence" value="ECO:0007669"/>
    <property type="project" value="InterPro"/>
</dbReference>
<dbReference type="PANTHER" id="PTHR43219:SF1">
    <property type="entry name" value="CRISPR-ASSOCIATED ENDONUCLEASE CAS1"/>
    <property type="match status" value="1"/>
</dbReference>
<dbReference type="PANTHER" id="PTHR43219">
    <property type="entry name" value="CRISPR-ASSOCIATED ENDONUCLEASE CAS1"/>
    <property type="match status" value="1"/>
</dbReference>
<evidence type="ECO:0000256" key="4">
    <source>
        <dbReference type="ARBA" id="ARBA00022801"/>
    </source>
</evidence>
<dbReference type="CDD" id="cd09722">
    <property type="entry name" value="Cas1_I-B"/>
    <property type="match status" value="1"/>
</dbReference>
<comment type="subunit">
    <text evidence="9">Homodimer, forms a heterotetramer with a Cas2 homodimer.</text>
</comment>
<keyword evidence="3 9" id="KW-0255">Endonuclease</keyword>
<organism evidence="10 11">
    <name type="scientific">[Clostridium] ultunense Esp</name>
    <dbReference type="NCBI Taxonomy" id="1288971"/>
    <lineage>
        <taxon>Bacteria</taxon>
        <taxon>Bacillati</taxon>
        <taxon>Bacillota</taxon>
        <taxon>Tissierellia</taxon>
        <taxon>Tissierellales</taxon>
        <taxon>Tepidimicrobiaceae</taxon>
        <taxon>Schnuerera</taxon>
    </lineage>
</organism>
<feature type="binding site" evidence="9">
    <location>
        <position position="222"/>
    </location>
    <ligand>
        <name>Mn(2+)</name>
        <dbReference type="ChEBI" id="CHEBI:29035"/>
    </ligand>
</feature>
<comment type="similarity">
    <text evidence="9">Belongs to the CRISPR-associated endonuclease Cas1 family.</text>
</comment>
<keyword evidence="6 9" id="KW-0051">Antiviral defense</keyword>
<dbReference type="InterPro" id="IPR042211">
    <property type="entry name" value="CRISPR-assoc_Cas1_N"/>
</dbReference>
<comment type="cofactor">
    <cofactor evidence="9">
        <name>Mg(2+)</name>
        <dbReference type="ChEBI" id="CHEBI:18420"/>
    </cofactor>
    <cofactor evidence="9">
        <name>Mn(2+)</name>
        <dbReference type="ChEBI" id="CHEBI:29035"/>
    </cofactor>
</comment>
<keyword evidence="4 9" id="KW-0378">Hydrolase</keyword>
<evidence type="ECO:0000256" key="5">
    <source>
        <dbReference type="ARBA" id="ARBA00022842"/>
    </source>
</evidence>
<dbReference type="Gene3D" id="1.20.120.920">
    <property type="entry name" value="CRISPR-associated endonuclease Cas1, C-terminal domain"/>
    <property type="match status" value="1"/>
</dbReference>
<evidence type="ECO:0000256" key="7">
    <source>
        <dbReference type="ARBA" id="ARBA00023125"/>
    </source>
</evidence>
<keyword evidence="11" id="KW-1185">Reference proteome</keyword>
<dbReference type="NCBIfam" id="TIGR03641">
    <property type="entry name" value="cas1_HMARI"/>
    <property type="match status" value="1"/>
</dbReference>
<evidence type="ECO:0000313" key="11">
    <source>
        <dbReference type="Proteomes" id="UP000245423"/>
    </source>
</evidence>
<dbReference type="RefSeq" id="WP_025641780.1">
    <property type="nucleotide sequence ID" value="NZ_LT669839.1"/>
</dbReference>
<evidence type="ECO:0000256" key="2">
    <source>
        <dbReference type="ARBA" id="ARBA00022723"/>
    </source>
</evidence>
<dbReference type="GO" id="GO:0046872">
    <property type="term" value="F:metal ion binding"/>
    <property type="evidence" value="ECO:0007669"/>
    <property type="project" value="UniProtKB-UniRule"/>
</dbReference>
<evidence type="ECO:0000256" key="1">
    <source>
        <dbReference type="ARBA" id="ARBA00022722"/>
    </source>
</evidence>